<evidence type="ECO:0000256" key="1">
    <source>
        <dbReference type="SAM" id="MobiDB-lite"/>
    </source>
</evidence>
<feature type="region of interest" description="Disordered" evidence="1">
    <location>
        <begin position="112"/>
        <end position="189"/>
    </location>
</feature>
<gene>
    <name evidence="3" type="ORF">A6302_01991</name>
</gene>
<dbReference type="AlphaFoldDB" id="A0A1E3H4K6"/>
<evidence type="ECO:0000313" key="3">
    <source>
        <dbReference type="EMBL" id="ODN70706.1"/>
    </source>
</evidence>
<keyword evidence="4" id="KW-1185">Reference proteome</keyword>
<dbReference type="EMBL" id="MCRJ01000042">
    <property type="protein sequence ID" value="ODN70706.1"/>
    <property type="molecule type" value="Genomic_DNA"/>
</dbReference>
<keyword evidence="2" id="KW-0472">Membrane</keyword>
<protein>
    <submittedName>
        <fullName evidence="3">Uncharacterized protein</fullName>
    </submittedName>
</protein>
<comment type="caution">
    <text evidence="3">The sequence shown here is derived from an EMBL/GenBank/DDBJ whole genome shotgun (WGS) entry which is preliminary data.</text>
</comment>
<organism evidence="3 4">
    <name type="scientific">Methylobrevis pamukkalensis</name>
    <dbReference type="NCBI Taxonomy" id="1439726"/>
    <lineage>
        <taxon>Bacteria</taxon>
        <taxon>Pseudomonadati</taxon>
        <taxon>Pseudomonadota</taxon>
        <taxon>Alphaproteobacteria</taxon>
        <taxon>Hyphomicrobiales</taxon>
        <taxon>Pleomorphomonadaceae</taxon>
        <taxon>Methylobrevis</taxon>
    </lineage>
</organism>
<dbReference type="RefSeq" id="WP_069306729.1">
    <property type="nucleotide sequence ID" value="NZ_MCRJ01000042.1"/>
</dbReference>
<proteinExistence type="predicted"/>
<sequence length="391" mass="41106">MSDDIVTPARRLGPGHAHVAPGMAVPADARLQIRRTDVGSRAFLGRSGWQEAPFAHPATRTEDGRLLLGPAICGHIPGNIEVELRIEGADGAPLWLSGRLFWPEVPRAGRVRDLDDPVLGGLGKDRTEDRIIRAPVKTENTGEGSEGGAGGTDGREGQEGPGGDPRGPDEPDEPPVGPGPGGDQEEEKPGRRRLLLAAGGLVLALLLAGISVPLWPDAWCRQTGWFCDIEPVSVATVIEDLGGGNDTPAPPGDEVAALITRGPDHLRGLVGDPAVPADLLWRLGQALRETGRSPELSDIGYEAIYDAATRNQADAIAWLASANDPSLSDDPGGLGDDRNPGVAIDLYRKAEAAGDAEAAGRITSLCAWMRPMRFGANAKIREAYATHCPAE</sequence>
<name>A0A1E3H4K6_9HYPH</name>
<feature type="compositionally biased region" description="Basic and acidic residues" evidence="1">
    <location>
        <begin position="123"/>
        <end position="132"/>
    </location>
</feature>
<reference evidence="3 4" key="1">
    <citation type="submission" date="2016-07" db="EMBL/GenBank/DDBJ databases">
        <title>Draft Genome Sequence of Methylobrevis pamukkalensis PK2.</title>
        <authorList>
            <person name="Vasilenko O.V."/>
            <person name="Doronina N.V."/>
            <person name="Shmareva M.N."/>
            <person name="Tarlachkov S.V."/>
            <person name="Mustakhimov I."/>
            <person name="Trotsenko Y.A."/>
        </authorList>
    </citation>
    <scope>NUCLEOTIDE SEQUENCE [LARGE SCALE GENOMIC DNA]</scope>
    <source>
        <strain evidence="3 4">PK2</strain>
    </source>
</reference>
<feature type="transmembrane region" description="Helical" evidence="2">
    <location>
        <begin position="194"/>
        <end position="215"/>
    </location>
</feature>
<accession>A0A1E3H4K6</accession>
<keyword evidence="2" id="KW-0812">Transmembrane</keyword>
<evidence type="ECO:0000256" key="2">
    <source>
        <dbReference type="SAM" id="Phobius"/>
    </source>
</evidence>
<evidence type="ECO:0000313" key="4">
    <source>
        <dbReference type="Proteomes" id="UP000094622"/>
    </source>
</evidence>
<dbReference type="Proteomes" id="UP000094622">
    <property type="component" value="Unassembled WGS sequence"/>
</dbReference>
<dbReference type="PATRIC" id="fig|1439726.3.peg.2106"/>
<keyword evidence="2" id="KW-1133">Transmembrane helix</keyword>
<dbReference type="OrthoDB" id="8442058at2"/>